<dbReference type="EMBL" id="CAJNNV010000746">
    <property type="protein sequence ID" value="CAE8583468.1"/>
    <property type="molecule type" value="Genomic_DNA"/>
</dbReference>
<dbReference type="PROSITE" id="PS51203">
    <property type="entry name" value="CS"/>
    <property type="match status" value="1"/>
</dbReference>
<name>A0A813DAH0_POLGL</name>
<comment type="catalytic activity">
    <reaction evidence="1 5">
        <text>[protein]-peptidylproline (omega=180) = [protein]-peptidylproline (omega=0)</text>
        <dbReference type="Rhea" id="RHEA:16237"/>
        <dbReference type="Rhea" id="RHEA-COMP:10747"/>
        <dbReference type="Rhea" id="RHEA-COMP:10748"/>
        <dbReference type="ChEBI" id="CHEBI:83833"/>
        <dbReference type="ChEBI" id="CHEBI:83834"/>
        <dbReference type="EC" id="5.2.1.8"/>
    </reaction>
</comment>
<proteinExistence type="predicted"/>
<dbReference type="InterPro" id="IPR001179">
    <property type="entry name" value="PPIase_FKBP_dom"/>
</dbReference>
<keyword evidence="10" id="KW-1185">Reference proteome</keyword>
<organism evidence="9 10">
    <name type="scientific">Polarella glacialis</name>
    <name type="common">Dinoflagellate</name>
    <dbReference type="NCBI Taxonomy" id="89957"/>
    <lineage>
        <taxon>Eukaryota</taxon>
        <taxon>Sar</taxon>
        <taxon>Alveolata</taxon>
        <taxon>Dinophyceae</taxon>
        <taxon>Suessiales</taxon>
        <taxon>Suessiaceae</taxon>
        <taxon>Polarella</taxon>
    </lineage>
</organism>
<dbReference type="Gene3D" id="3.10.50.40">
    <property type="match status" value="1"/>
</dbReference>
<dbReference type="SUPFAM" id="SSF49764">
    <property type="entry name" value="HSP20-like chaperones"/>
    <property type="match status" value="1"/>
</dbReference>
<sequence length="362" mass="39167">MDASAAFLAAYPSLPACGPKFCRLSSPGGGHRVHPPLRPKAASAWDAVAAFSQLSRVVVLSCASSVLLRNCRPRKSGTARAVSRRLLTLLRAGPAEEAGEDLLGDGRLMKRVLVPAKDGSSGPLSGDEVTVHYVGTLPGGEEFDSSRSRGEPFTFRLGRGEVIEGWDEGVETMCKGERTVFTIAPELAYGKAGASYIRRRAGAGEKIPGNTTLNFDVELLDFKETDDPEDAEGLDMEGLNDMNFDKDDDGDLDGYGRKDIGPGGEDPDGSYTWERCGQEIIVTSPLPDDAGKKAISSEFLKTRCRVTVNGKDLFLGTPGCELEGEDCFWEIDENKKGQRCLFVHLKKLNSFSRWPATLLKEA</sequence>
<dbReference type="SUPFAM" id="SSF54534">
    <property type="entry name" value="FKBP-like"/>
    <property type="match status" value="1"/>
</dbReference>
<dbReference type="GO" id="GO:0003755">
    <property type="term" value="F:peptidyl-prolyl cis-trans isomerase activity"/>
    <property type="evidence" value="ECO:0007669"/>
    <property type="project" value="UniProtKB-KW"/>
</dbReference>
<feature type="domain" description="CS" evidence="8">
    <location>
        <begin position="266"/>
        <end position="358"/>
    </location>
</feature>
<evidence type="ECO:0000256" key="4">
    <source>
        <dbReference type="ARBA" id="ARBA00023235"/>
    </source>
</evidence>
<evidence type="ECO:0000259" key="7">
    <source>
        <dbReference type="PROSITE" id="PS50059"/>
    </source>
</evidence>
<evidence type="ECO:0000256" key="5">
    <source>
        <dbReference type="PROSITE-ProRule" id="PRU00277"/>
    </source>
</evidence>
<feature type="domain" description="PPIase FKBP-type" evidence="7">
    <location>
        <begin position="126"/>
        <end position="223"/>
    </location>
</feature>
<dbReference type="Pfam" id="PF00254">
    <property type="entry name" value="FKBP_C"/>
    <property type="match status" value="1"/>
</dbReference>
<dbReference type="InterPro" id="IPR046357">
    <property type="entry name" value="PPIase_dom_sf"/>
</dbReference>
<reference evidence="9" key="1">
    <citation type="submission" date="2021-02" db="EMBL/GenBank/DDBJ databases">
        <authorList>
            <person name="Dougan E. K."/>
            <person name="Rhodes N."/>
            <person name="Thang M."/>
            <person name="Chan C."/>
        </authorList>
    </citation>
    <scope>NUCLEOTIDE SEQUENCE</scope>
</reference>
<evidence type="ECO:0000256" key="3">
    <source>
        <dbReference type="ARBA" id="ARBA00023110"/>
    </source>
</evidence>
<evidence type="ECO:0000313" key="10">
    <source>
        <dbReference type="Proteomes" id="UP000654075"/>
    </source>
</evidence>
<evidence type="ECO:0000313" key="9">
    <source>
        <dbReference type="EMBL" id="CAE8583468.1"/>
    </source>
</evidence>
<dbReference type="InterPro" id="IPR008978">
    <property type="entry name" value="HSP20-like_chaperone"/>
</dbReference>
<dbReference type="InterPro" id="IPR007052">
    <property type="entry name" value="CS_dom"/>
</dbReference>
<dbReference type="PROSITE" id="PS50059">
    <property type="entry name" value="FKBP_PPIASE"/>
    <property type="match status" value="1"/>
</dbReference>
<keyword evidence="4 5" id="KW-0413">Isomerase</keyword>
<accession>A0A813DAH0</accession>
<evidence type="ECO:0000256" key="2">
    <source>
        <dbReference type="ARBA" id="ARBA00013194"/>
    </source>
</evidence>
<dbReference type="PANTHER" id="PTHR10516:SF443">
    <property type="entry name" value="FK506-BINDING PROTEIN 59-RELATED"/>
    <property type="match status" value="1"/>
</dbReference>
<dbReference type="FunFam" id="3.10.50.40:FF:000006">
    <property type="entry name" value="Peptidyl-prolyl cis-trans isomerase"/>
    <property type="match status" value="1"/>
</dbReference>
<dbReference type="PANTHER" id="PTHR10516">
    <property type="entry name" value="PEPTIDYL-PROLYL CIS-TRANS ISOMERASE"/>
    <property type="match status" value="1"/>
</dbReference>
<dbReference type="GO" id="GO:0005737">
    <property type="term" value="C:cytoplasm"/>
    <property type="evidence" value="ECO:0007669"/>
    <property type="project" value="TreeGrafter"/>
</dbReference>
<dbReference type="OMA" id="QRCLFVH"/>
<dbReference type="Proteomes" id="UP000654075">
    <property type="component" value="Unassembled WGS sequence"/>
</dbReference>
<evidence type="ECO:0000259" key="8">
    <source>
        <dbReference type="PROSITE" id="PS51203"/>
    </source>
</evidence>
<dbReference type="EC" id="5.2.1.8" evidence="2 5"/>
<evidence type="ECO:0000256" key="6">
    <source>
        <dbReference type="SAM" id="MobiDB-lite"/>
    </source>
</evidence>
<dbReference type="AlphaFoldDB" id="A0A813DAH0"/>
<gene>
    <name evidence="9" type="ORF">PGLA1383_LOCUS2431</name>
</gene>
<comment type="caution">
    <text evidence="9">The sequence shown here is derived from an EMBL/GenBank/DDBJ whole genome shotgun (WGS) entry which is preliminary data.</text>
</comment>
<dbReference type="OrthoDB" id="1902587at2759"/>
<feature type="region of interest" description="Disordered" evidence="6">
    <location>
        <begin position="227"/>
        <end position="269"/>
    </location>
</feature>
<protein>
    <recommendedName>
        <fullName evidence="2 5">peptidylprolyl isomerase</fullName>
        <ecNumber evidence="2 5">5.2.1.8</ecNumber>
    </recommendedName>
</protein>
<keyword evidence="3 5" id="KW-0697">Rotamase</keyword>
<dbReference type="InterPro" id="IPR050689">
    <property type="entry name" value="FKBP-type_PPIase"/>
</dbReference>
<evidence type="ECO:0000256" key="1">
    <source>
        <dbReference type="ARBA" id="ARBA00000971"/>
    </source>
</evidence>
<dbReference type="Gene3D" id="2.60.40.790">
    <property type="match status" value="1"/>
</dbReference>